<name>A0A1V6TBW8_9EURO</name>
<protein>
    <submittedName>
        <fullName evidence="3">Uncharacterized protein</fullName>
    </submittedName>
</protein>
<reference evidence="4" key="1">
    <citation type="journal article" date="2017" name="Nat. Microbiol.">
        <title>Global analysis of biosynthetic gene clusters reveals vast potential of secondary metabolite production in Penicillium species.</title>
        <authorList>
            <person name="Nielsen J.C."/>
            <person name="Grijseels S."/>
            <person name="Prigent S."/>
            <person name="Ji B."/>
            <person name="Dainat J."/>
            <person name="Nielsen K.F."/>
            <person name="Frisvad J.C."/>
            <person name="Workman M."/>
            <person name="Nielsen J."/>
        </authorList>
    </citation>
    <scope>NUCLEOTIDE SEQUENCE [LARGE SCALE GENOMIC DNA]</scope>
    <source>
        <strain evidence="4">IBT 24891</strain>
    </source>
</reference>
<feature type="transmembrane region" description="Helical" evidence="2">
    <location>
        <begin position="629"/>
        <end position="649"/>
    </location>
</feature>
<comment type="caution">
    <text evidence="3">The sequence shown here is derived from an EMBL/GenBank/DDBJ whole genome shotgun (WGS) entry which is preliminary data.</text>
</comment>
<dbReference type="EMBL" id="MLKD01000008">
    <property type="protein sequence ID" value="OQE23817.1"/>
    <property type="molecule type" value="Genomic_DNA"/>
</dbReference>
<dbReference type="PANTHER" id="PTHR37544">
    <property type="entry name" value="SPRAY-RELATED"/>
    <property type="match status" value="1"/>
</dbReference>
<evidence type="ECO:0000313" key="3">
    <source>
        <dbReference type="EMBL" id="OQE23817.1"/>
    </source>
</evidence>
<feature type="transmembrane region" description="Helical" evidence="2">
    <location>
        <begin position="670"/>
        <end position="689"/>
    </location>
</feature>
<keyword evidence="2" id="KW-1133">Transmembrane helix</keyword>
<feature type="transmembrane region" description="Helical" evidence="2">
    <location>
        <begin position="62"/>
        <end position="84"/>
    </location>
</feature>
<feature type="transmembrane region" description="Helical" evidence="2">
    <location>
        <begin position="1102"/>
        <end position="1121"/>
    </location>
</feature>
<organism evidence="3 4">
    <name type="scientific">Penicillium steckii</name>
    <dbReference type="NCBI Taxonomy" id="303698"/>
    <lineage>
        <taxon>Eukaryota</taxon>
        <taxon>Fungi</taxon>
        <taxon>Dikarya</taxon>
        <taxon>Ascomycota</taxon>
        <taxon>Pezizomycotina</taxon>
        <taxon>Eurotiomycetes</taxon>
        <taxon>Eurotiomycetidae</taxon>
        <taxon>Eurotiales</taxon>
        <taxon>Aspergillaceae</taxon>
        <taxon>Penicillium</taxon>
    </lineage>
</organism>
<keyword evidence="2" id="KW-0472">Membrane</keyword>
<feature type="transmembrane region" description="Helical" evidence="2">
    <location>
        <begin position="104"/>
        <end position="122"/>
    </location>
</feature>
<keyword evidence="4" id="KW-1185">Reference proteome</keyword>
<evidence type="ECO:0000256" key="1">
    <source>
        <dbReference type="SAM" id="MobiDB-lite"/>
    </source>
</evidence>
<evidence type="ECO:0000313" key="4">
    <source>
        <dbReference type="Proteomes" id="UP000191285"/>
    </source>
</evidence>
<feature type="compositionally biased region" description="Polar residues" evidence="1">
    <location>
        <begin position="35"/>
        <end position="47"/>
    </location>
</feature>
<accession>A0A1V6TBW8</accession>
<dbReference type="AlphaFoldDB" id="A0A1V6TBW8"/>
<sequence length="1200" mass="133828">MRLSNPETKIRWPFISNPRRDNVSSTELVPLSPIETDTQNQPKSTKSPEVPLSWTPWPLRKLIIVGFVICFVLLAVVLAILFGVSKHNRGLTSSKENLHYLWTYGPTAVLTIVAALWGQVEYRTKQLMPWKIMSVKPAPSKDTLWMDYISPWNVAALFTSLRAGHYPVSLAITGTLLIKLLIVVSTGLFILQPATIHDNNAQLMRSNKLDGSNYDPAAIDSRPFLGHYAAIAYHKDYQYGVNARYAYETLDLSSYTDDTIVEGMVDVFHANLSCEVLTSRTTIPTIKNQTTAHVRVNQSTSAIVSKSFISIKAPNCHVRFPYESKPYFALPGAYFANCDGHTALNWKNATDSWRPDGKNNDLMLVDFDMDYIMTAVYCRPSYEILKANVKVQAGNSSKAVLNFPPDNSPRKLAQISDFDILNGVRLATSHLPNEIVVSDGDGEDSTPLIFKAIKLDFMQTDELWKNPFIEMEQTRAMFRSVAAQVAKYRLFQSDQSPIDGKRIQPQNRLEVSLVSFVIMEVIFVVLVIITLSLFFTAPRGVTPRDPGSLGGLALLVARSEDVTSDFRRTGHLSLESLMSRTAEQNFGTQAQSNSCSGDFRISKEGNAQVQEIESLKTISWWRPISTTPVIQFIYLLAPIALIVALEVLWEKSKSLHGIADINPSEYIQYSWVYIPAFTMFLVSTLFLMLDSTARIFQPYSLLRRQAVPAHAAINTQQLDKVALHSLWDSIKNSHLATAATSIAVILGGLLPIAVSGLYTTQMAAWEYPVSVKQTGDFNFTEEDKFNGQTSLGALILNANVSYPQWTYKELAFPSLKIDDELIEKLSSRKSNNTATVNLRVPAVRAKMDCADLSYNTTFKHVKSIKKLEGSRDTLDDPTLPAISGVPGVQMRTNVHQDCDGKPNNFTWEFPYGYFGFMSSTFGIYQTNIMDCGAAWILVYGYADKELSPKTNATVLFCNSHYDTVETNLTLNVPSYTIDKTNPPIVHENTTKFRVIVDESNYGDRFLSGMQPINPSTPYSKTFDGFVEAMVYGIDGVPPNELLNGTRLRSRFEEVYGLIEAQRAGSQFRKNSSMINHTLPHLVGSLRDPHRLRLAQSTISTRLLEVLLGLMLLAAIAAIWAIDTRRTLPKNPCSIGAVISLLAGTSQVLNESVIPTGSEHLNDHELRKQGIFSGFLFSLGWWTDDDGERNFGIGIGQAQKE</sequence>
<dbReference type="OrthoDB" id="5332281at2759"/>
<evidence type="ECO:0000256" key="2">
    <source>
        <dbReference type="SAM" id="Phobius"/>
    </source>
</evidence>
<gene>
    <name evidence="3" type="ORF">PENSTE_c008G01668</name>
</gene>
<dbReference type="InterPro" id="IPR021840">
    <property type="entry name" value="DUF3433"/>
</dbReference>
<feature type="region of interest" description="Disordered" evidence="1">
    <location>
        <begin position="31"/>
        <end position="50"/>
    </location>
</feature>
<feature type="transmembrane region" description="Helical" evidence="2">
    <location>
        <begin position="511"/>
        <end position="535"/>
    </location>
</feature>
<dbReference type="Proteomes" id="UP000191285">
    <property type="component" value="Unassembled WGS sequence"/>
</dbReference>
<dbReference type="Pfam" id="PF11915">
    <property type="entry name" value="DUF3433"/>
    <property type="match status" value="2"/>
</dbReference>
<keyword evidence="2" id="KW-0812">Transmembrane</keyword>
<feature type="transmembrane region" description="Helical" evidence="2">
    <location>
        <begin position="170"/>
        <end position="191"/>
    </location>
</feature>
<proteinExistence type="predicted"/>
<feature type="transmembrane region" description="Helical" evidence="2">
    <location>
        <begin position="735"/>
        <end position="758"/>
    </location>
</feature>
<dbReference type="STRING" id="303698.A0A1V6TBW8"/>